<dbReference type="InterPro" id="IPR020846">
    <property type="entry name" value="MFS_dom"/>
</dbReference>
<comment type="similarity">
    <text evidence="2">Belongs to the major facilitator superfamily. Organophosphate:Pi antiporter (OPA) (TC 2.A.1.4) family.</text>
</comment>
<evidence type="ECO:0000256" key="1">
    <source>
        <dbReference type="ARBA" id="ARBA00004141"/>
    </source>
</evidence>
<dbReference type="FunFam" id="1.20.1250.20:FF:000050">
    <property type="entry name" value="glucose-6-phosphate exchanger SLC37A2 isoform X1"/>
    <property type="match status" value="1"/>
</dbReference>
<evidence type="ECO:0000313" key="11">
    <source>
        <dbReference type="EMBL" id="KAL2550165.1"/>
    </source>
</evidence>
<keyword evidence="3" id="KW-0813">Transport</keyword>
<evidence type="ECO:0000256" key="7">
    <source>
        <dbReference type="ARBA" id="ARBA00023136"/>
    </source>
</evidence>
<dbReference type="PANTHER" id="PTHR43184">
    <property type="entry name" value="MAJOR FACILITATOR SUPERFAMILY TRANSPORTER 16, ISOFORM B"/>
    <property type="match status" value="1"/>
</dbReference>
<protein>
    <submittedName>
        <fullName evidence="11">Glycerol-3-phosphate transporter 1</fullName>
    </submittedName>
</protein>
<feature type="transmembrane region" description="Helical" evidence="9">
    <location>
        <begin position="210"/>
        <end position="229"/>
    </location>
</feature>
<evidence type="ECO:0000256" key="6">
    <source>
        <dbReference type="ARBA" id="ARBA00022989"/>
    </source>
</evidence>
<evidence type="ECO:0000256" key="4">
    <source>
        <dbReference type="ARBA" id="ARBA00022597"/>
    </source>
</evidence>
<dbReference type="SUPFAM" id="SSF103473">
    <property type="entry name" value="MFS general substrate transporter"/>
    <property type="match status" value="1"/>
</dbReference>
<dbReference type="InterPro" id="IPR036259">
    <property type="entry name" value="MFS_trans_sf"/>
</dbReference>
<evidence type="ECO:0000256" key="3">
    <source>
        <dbReference type="ARBA" id="ARBA00022448"/>
    </source>
</evidence>
<feature type="transmembrane region" description="Helical" evidence="9">
    <location>
        <begin position="308"/>
        <end position="329"/>
    </location>
</feature>
<dbReference type="FunFam" id="1.20.1250.20:FF:000028">
    <property type="entry name" value="Sugar phosphate exchanger 3 isoform 1"/>
    <property type="match status" value="1"/>
</dbReference>
<sequence>MGSIAEPVEEVTVSKPPGIRFIEYIKGSAISYRSYQAIVLIVTFFAYTAYHATRKTTSIVKSALDPQSPDVNLKSPFSWRRAYAHKPLESPRNSWVLGAGWVPFNGSDGTSLLGELDVGFLFVYAIGMFFSGHAGDRMDLRRFLTIGMVGTGLFTALFGVGYWADIHIFYYYLIVQMLAGLFQSTGWPSVVAVVGNWFGKKKRGLIMGIWNAHTSIGNITGSVVASMLLKYGWGWSMVVPGLGITFVGLVIFLFLPVSPESVGADTDDDDLPSPKKVGKEVTEPLLKSEVLEDESAVRFLEAWRIPGVAPFALCLFFAKLVAYTFLYWLPFYISHTAIEGRYVSNEESGTLSTLFDVGGVVGGILAGHISDRLDARAITAASFMYCAIPALYFYRSYGHVSMTINIILMLITGMFVNGPYALITTAVSADLGTHSSLRGNSRALATVTAIIDGTGSIGAAIGPLLTGYISAKSWSAVFTMLMVSALIAGLLLTKLVMAEVAAKIQGSRSSHESHRSRPPTLEEITIRFPCEDSCAKSTQSFLTYFSGHSGISSCLLVTNDTEPDETLWIARECQGPPRAPRISGCRRPRHVMGLRAFYQNFRGPSRAQLGFLMDLGWDPYWA</sequence>
<gene>
    <name evidence="11" type="ORF">Fot_11695</name>
</gene>
<feature type="transmembrane region" description="Helical" evidence="9">
    <location>
        <begin position="349"/>
        <end position="370"/>
    </location>
</feature>
<keyword evidence="5 9" id="KW-0812">Transmembrane</keyword>
<evidence type="ECO:0000259" key="10">
    <source>
        <dbReference type="PROSITE" id="PS50850"/>
    </source>
</evidence>
<reference evidence="12" key="1">
    <citation type="submission" date="2024-07" db="EMBL/GenBank/DDBJ databases">
        <title>Two chromosome-level genome assemblies of Korean endemic species Abeliophyllum distichum and Forsythia ovata (Oleaceae).</title>
        <authorList>
            <person name="Jang H."/>
        </authorList>
    </citation>
    <scope>NUCLEOTIDE SEQUENCE [LARGE SCALE GENOMIC DNA]</scope>
</reference>
<feature type="transmembrane region" description="Helical" evidence="9">
    <location>
        <begin position="443"/>
        <end position="462"/>
    </location>
</feature>
<dbReference type="PROSITE" id="PS50850">
    <property type="entry name" value="MFS"/>
    <property type="match status" value="1"/>
</dbReference>
<keyword evidence="4" id="KW-0762">Sugar transport</keyword>
<evidence type="ECO:0000256" key="9">
    <source>
        <dbReference type="SAM" id="Phobius"/>
    </source>
</evidence>
<dbReference type="Pfam" id="PF07690">
    <property type="entry name" value="MFS_1"/>
    <property type="match status" value="1"/>
</dbReference>
<feature type="transmembrane region" description="Helical" evidence="9">
    <location>
        <begin position="30"/>
        <end position="50"/>
    </location>
</feature>
<evidence type="ECO:0000256" key="8">
    <source>
        <dbReference type="ARBA" id="ARBA00044504"/>
    </source>
</evidence>
<proteinExistence type="inferred from homology"/>
<dbReference type="InterPro" id="IPR011701">
    <property type="entry name" value="MFS"/>
</dbReference>
<evidence type="ECO:0000256" key="5">
    <source>
        <dbReference type="ARBA" id="ARBA00022692"/>
    </source>
</evidence>
<feature type="transmembrane region" description="Helical" evidence="9">
    <location>
        <begin position="377"/>
        <end position="394"/>
    </location>
</feature>
<dbReference type="Gene3D" id="1.20.1250.20">
    <property type="entry name" value="MFS general substrate transporter like domains"/>
    <property type="match status" value="2"/>
</dbReference>
<evidence type="ECO:0000256" key="2">
    <source>
        <dbReference type="ARBA" id="ARBA00009598"/>
    </source>
</evidence>
<organism evidence="11 12">
    <name type="scientific">Forsythia ovata</name>
    <dbReference type="NCBI Taxonomy" id="205694"/>
    <lineage>
        <taxon>Eukaryota</taxon>
        <taxon>Viridiplantae</taxon>
        <taxon>Streptophyta</taxon>
        <taxon>Embryophyta</taxon>
        <taxon>Tracheophyta</taxon>
        <taxon>Spermatophyta</taxon>
        <taxon>Magnoliopsida</taxon>
        <taxon>eudicotyledons</taxon>
        <taxon>Gunneridae</taxon>
        <taxon>Pentapetalae</taxon>
        <taxon>asterids</taxon>
        <taxon>lamiids</taxon>
        <taxon>Lamiales</taxon>
        <taxon>Oleaceae</taxon>
        <taxon>Forsythieae</taxon>
        <taxon>Forsythia</taxon>
    </lineage>
</organism>
<accession>A0ABD1WL32</accession>
<feature type="transmembrane region" description="Helical" evidence="9">
    <location>
        <begin position="406"/>
        <end position="431"/>
    </location>
</feature>
<feature type="transmembrane region" description="Helical" evidence="9">
    <location>
        <begin position="170"/>
        <end position="198"/>
    </location>
</feature>
<dbReference type="PANTHER" id="PTHR43184:SF15">
    <property type="entry name" value="GLYCEROL-3-PHOSPHATE TRANSPORTER 1-RELATED"/>
    <property type="match status" value="1"/>
</dbReference>
<dbReference type="Proteomes" id="UP001604277">
    <property type="component" value="Unassembled WGS sequence"/>
</dbReference>
<evidence type="ECO:0000313" key="12">
    <source>
        <dbReference type="Proteomes" id="UP001604277"/>
    </source>
</evidence>
<comment type="caution">
    <text evidence="11">The sequence shown here is derived from an EMBL/GenBank/DDBJ whole genome shotgun (WGS) entry which is preliminary data.</text>
</comment>
<dbReference type="GO" id="GO:0055062">
    <property type="term" value="P:phosphate ion homeostasis"/>
    <property type="evidence" value="ECO:0007669"/>
    <property type="project" value="UniProtKB-ARBA"/>
</dbReference>
<feature type="transmembrane region" description="Helical" evidence="9">
    <location>
        <begin position="143"/>
        <end position="164"/>
    </location>
</feature>
<keyword evidence="6 9" id="KW-1133">Transmembrane helix</keyword>
<feature type="domain" description="Major facilitator superfamily (MFS) profile" evidence="10">
    <location>
        <begin position="42"/>
        <end position="501"/>
    </location>
</feature>
<dbReference type="AlphaFoldDB" id="A0ABD1WL32"/>
<comment type="subcellular location">
    <subcellularLocation>
        <location evidence="1">Membrane</location>
        <topology evidence="1">Multi-pass membrane protein</topology>
    </subcellularLocation>
</comment>
<dbReference type="GO" id="GO:0016020">
    <property type="term" value="C:membrane"/>
    <property type="evidence" value="ECO:0007669"/>
    <property type="project" value="UniProtKB-SubCell"/>
</dbReference>
<dbReference type="InterPro" id="IPR044740">
    <property type="entry name" value="SLC37A1_2"/>
</dbReference>
<keyword evidence="12" id="KW-1185">Reference proteome</keyword>
<dbReference type="CDD" id="cd17344">
    <property type="entry name" value="MFS_SLC37A1_2"/>
    <property type="match status" value="1"/>
</dbReference>
<name>A0ABD1WL32_9LAMI</name>
<dbReference type="EMBL" id="JBFOLJ010000003">
    <property type="protein sequence ID" value="KAL2550165.1"/>
    <property type="molecule type" value="Genomic_DNA"/>
</dbReference>
<feature type="transmembrane region" description="Helical" evidence="9">
    <location>
        <begin position="474"/>
        <end position="493"/>
    </location>
</feature>
<feature type="transmembrane region" description="Helical" evidence="9">
    <location>
        <begin position="235"/>
        <end position="255"/>
    </location>
</feature>
<feature type="transmembrane region" description="Helical" evidence="9">
    <location>
        <begin position="112"/>
        <end position="131"/>
    </location>
</feature>
<comment type="similarity">
    <text evidence="8">Belongs to the major facilitator superfamily. Phosphate:H(+) symporter (TC 2.A.1.9) family.</text>
</comment>
<keyword evidence="7 9" id="KW-0472">Membrane</keyword>